<reference evidence="1 2" key="1">
    <citation type="submission" date="2016-01" db="EMBL/GenBank/DDBJ databases">
        <title>Genome Sequences of Twelve Sporeforming Bacillus Species Isolated from Foods.</title>
        <authorList>
            <person name="Berendsen E.M."/>
            <person name="Wells-Bennik M.H."/>
            <person name="Krawcyk A.O."/>
            <person name="De Jong A."/>
            <person name="Holsappel S."/>
            <person name="Eijlander R.T."/>
            <person name="Kuipers O.P."/>
        </authorList>
    </citation>
    <scope>NUCLEOTIDE SEQUENCE [LARGE SCALE GENOMIC DNA]</scope>
    <source>
        <strain evidence="1 2">B4102</strain>
    </source>
</reference>
<protein>
    <submittedName>
        <fullName evidence="1">Uncharacterized protein</fullName>
    </submittedName>
</protein>
<sequence>MEIRENRIIQTYGFENELPTKQVQSFIDAFKDEKLIKKRKERKVAV</sequence>
<dbReference type="AlphaFoldDB" id="A0A150LHG2"/>
<proteinExistence type="predicted"/>
<organism evidence="1 2">
    <name type="scientific">Heyndrickxia sporothermodurans</name>
    <dbReference type="NCBI Taxonomy" id="46224"/>
    <lineage>
        <taxon>Bacteria</taxon>
        <taxon>Bacillati</taxon>
        <taxon>Bacillota</taxon>
        <taxon>Bacilli</taxon>
        <taxon>Bacillales</taxon>
        <taxon>Bacillaceae</taxon>
        <taxon>Heyndrickxia</taxon>
    </lineage>
</organism>
<dbReference type="STRING" id="46224.B4102_2177"/>
<name>A0A150LHG2_9BACI</name>
<accession>A0A150LHG2</accession>
<evidence type="ECO:0000313" key="1">
    <source>
        <dbReference type="EMBL" id="KYD11449.1"/>
    </source>
</evidence>
<comment type="caution">
    <text evidence="1">The sequence shown here is derived from an EMBL/GenBank/DDBJ whole genome shotgun (WGS) entry which is preliminary data.</text>
</comment>
<evidence type="ECO:0000313" key="2">
    <source>
        <dbReference type="Proteomes" id="UP000075666"/>
    </source>
</evidence>
<dbReference type="Proteomes" id="UP000075666">
    <property type="component" value="Unassembled WGS sequence"/>
</dbReference>
<keyword evidence="2" id="KW-1185">Reference proteome</keyword>
<dbReference type="EMBL" id="LQYN01000006">
    <property type="protein sequence ID" value="KYD11449.1"/>
    <property type="molecule type" value="Genomic_DNA"/>
</dbReference>
<dbReference type="PATRIC" id="fig|46224.3.peg.3988"/>
<gene>
    <name evidence="1" type="ORF">B4102_2177</name>
</gene>